<evidence type="ECO:0000313" key="1">
    <source>
        <dbReference type="EMBL" id="TDO94081.1"/>
    </source>
</evidence>
<dbReference type="OrthoDB" id="9794575at2"/>
<dbReference type="Gene3D" id="3.40.50.2000">
    <property type="entry name" value="Glycogen Phosphorylase B"/>
    <property type="match status" value="1"/>
</dbReference>
<dbReference type="AlphaFoldDB" id="A0A4R6LYX5"/>
<sequence>MFLIRRYLFIKILIISGNPINDNSSTNLYKKRILKELSKENELTVITYSYNKKDIRYTESDIEYIEYGYKNLKNQFINYIMKKIKNNQSKNEKSKKNMQKGKKENKINFFKSDKKKIYGSLTYWIRKVVKSINLNDYDLIMSVSYPPVSHKLAYDLFKNYDNNIDWIQIWFEPWDLKLTNELSNKIKAEENKFFELADHIFYMNPLFYEKKTNEFKQYANKIHLLDLPINIDEKSKRTNLSKRKSVGYFGSYFTYNRNIIPLYEAMKDLVKFDNYIIGNSNIDLKNEDNLLIKDRIPYAELKRYEQQVSILVVISNHKIYSNLIPGKIYEYSSTYKNILFILDGEEKSKERIKKYFSDFNRFTFCENNKKSIKNELKKIANNYYDRDIINKPIKRFDVKNIVGEITKYF</sequence>
<gene>
    <name evidence="1" type="ORF">DFR79_10446</name>
</gene>
<protein>
    <submittedName>
        <fullName evidence="1">Uncharacterized protein</fullName>
    </submittedName>
</protein>
<dbReference type="Proteomes" id="UP000295064">
    <property type="component" value="Unassembled WGS sequence"/>
</dbReference>
<evidence type="ECO:0000313" key="2">
    <source>
        <dbReference type="Proteomes" id="UP000295064"/>
    </source>
</evidence>
<accession>A0A4R6LYX5</accession>
<dbReference type="RefSeq" id="WP_133514201.1">
    <property type="nucleotide sequence ID" value="NZ_SNWX01000004.1"/>
</dbReference>
<dbReference type="SUPFAM" id="SSF53756">
    <property type="entry name" value="UDP-Glycosyltransferase/glycogen phosphorylase"/>
    <property type="match status" value="1"/>
</dbReference>
<reference evidence="1 2" key="1">
    <citation type="submission" date="2019-03" db="EMBL/GenBank/DDBJ databases">
        <title>Subsurface microbial communities from deep shales in Ohio and West Virginia, USA.</title>
        <authorList>
            <person name="Wrighton K."/>
        </authorList>
    </citation>
    <scope>NUCLEOTIDE SEQUENCE [LARGE SCALE GENOMIC DNA]</scope>
    <source>
        <strain evidence="1 2">MA284_T2</strain>
    </source>
</reference>
<dbReference type="EMBL" id="SNWX01000004">
    <property type="protein sequence ID" value="TDO94081.1"/>
    <property type="molecule type" value="Genomic_DNA"/>
</dbReference>
<organism evidence="1 2">
    <name type="scientific">Halanaerobium saccharolyticum</name>
    <dbReference type="NCBI Taxonomy" id="43595"/>
    <lineage>
        <taxon>Bacteria</taxon>
        <taxon>Bacillati</taxon>
        <taxon>Bacillota</taxon>
        <taxon>Clostridia</taxon>
        <taxon>Halanaerobiales</taxon>
        <taxon>Halanaerobiaceae</taxon>
        <taxon>Halanaerobium</taxon>
    </lineage>
</organism>
<proteinExistence type="predicted"/>
<name>A0A4R6LYX5_9FIRM</name>
<comment type="caution">
    <text evidence="1">The sequence shown here is derived from an EMBL/GenBank/DDBJ whole genome shotgun (WGS) entry which is preliminary data.</text>
</comment>